<proteinExistence type="inferred from homology"/>
<dbReference type="HAMAP" id="MF_00028">
    <property type="entry name" value="CobQ"/>
    <property type="match status" value="1"/>
</dbReference>
<dbReference type="InterPro" id="IPR029062">
    <property type="entry name" value="Class_I_gatase-like"/>
</dbReference>
<evidence type="ECO:0000256" key="2">
    <source>
        <dbReference type="ARBA" id="ARBA00006205"/>
    </source>
</evidence>
<evidence type="ECO:0000256" key="7">
    <source>
        <dbReference type="HAMAP-Rule" id="MF_00028"/>
    </source>
</evidence>
<dbReference type="SUPFAM" id="SSF52540">
    <property type="entry name" value="P-loop containing nucleoside triphosphate hydrolases"/>
    <property type="match status" value="1"/>
</dbReference>
<keyword evidence="4 7" id="KW-0169">Cobalamin biosynthesis</keyword>
<dbReference type="InterPro" id="IPR027417">
    <property type="entry name" value="P-loop_NTPase"/>
</dbReference>
<reference evidence="10 11" key="1">
    <citation type="submission" date="2020-08" db="EMBL/GenBank/DDBJ databases">
        <title>Genome sequencing of Purple Non-Sulfur Bacteria from various extreme environments.</title>
        <authorList>
            <person name="Mayer M."/>
        </authorList>
    </citation>
    <scope>NUCLEOTIDE SEQUENCE [LARGE SCALE GENOMIC DNA]</scope>
    <source>
        <strain evidence="10 11">2761</strain>
    </source>
</reference>
<dbReference type="Proteomes" id="UP000587070">
    <property type="component" value="Unassembled WGS sequence"/>
</dbReference>
<evidence type="ECO:0000256" key="6">
    <source>
        <dbReference type="ARBA" id="ARBA00025166"/>
    </source>
</evidence>
<dbReference type="UniPathway" id="UPA00148"/>
<comment type="caution">
    <text evidence="10">The sequence shown here is derived from an EMBL/GenBank/DDBJ whole genome shotgun (WGS) entry which is preliminary data.</text>
</comment>
<dbReference type="RefSeq" id="WP_153116314.1">
    <property type="nucleotide sequence ID" value="NZ_JACIGE010000011.1"/>
</dbReference>
<evidence type="ECO:0000259" key="8">
    <source>
        <dbReference type="Pfam" id="PF01656"/>
    </source>
</evidence>
<dbReference type="OrthoDB" id="9808302at2"/>
<evidence type="ECO:0000256" key="4">
    <source>
        <dbReference type="ARBA" id="ARBA00022573"/>
    </source>
</evidence>
<dbReference type="InterPro" id="IPR002586">
    <property type="entry name" value="CobQ/CobB/MinD/ParA_Nub-bd_dom"/>
</dbReference>
<feature type="active site" description="Nucleophile" evidence="7">
    <location>
        <position position="375"/>
    </location>
</feature>
<feature type="domain" description="CobQ/CobB/MinD/ParA nucleotide binding" evidence="8">
    <location>
        <begin position="20"/>
        <end position="271"/>
    </location>
</feature>
<evidence type="ECO:0000259" key="9">
    <source>
        <dbReference type="Pfam" id="PF07685"/>
    </source>
</evidence>
<evidence type="ECO:0000256" key="1">
    <source>
        <dbReference type="ARBA" id="ARBA00004953"/>
    </source>
</evidence>
<dbReference type="Gene3D" id="3.40.50.880">
    <property type="match status" value="1"/>
</dbReference>
<keyword evidence="5 7" id="KW-0315">Glutamine amidotransferase</keyword>
<dbReference type="GO" id="GO:0015420">
    <property type="term" value="F:ABC-type vitamin B12 transporter activity"/>
    <property type="evidence" value="ECO:0007669"/>
    <property type="project" value="UniProtKB-UniRule"/>
</dbReference>
<dbReference type="NCBIfam" id="TIGR00313">
    <property type="entry name" value="cobQ"/>
    <property type="match status" value="1"/>
</dbReference>
<dbReference type="InterPro" id="IPR011698">
    <property type="entry name" value="GATase_3"/>
</dbReference>
<dbReference type="SUPFAM" id="SSF52317">
    <property type="entry name" value="Class I glutamine amidotransferase-like"/>
    <property type="match status" value="1"/>
</dbReference>
<keyword evidence="11" id="KW-1185">Reference proteome</keyword>
<dbReference type="Gene3D" id="3.40.50.300">
    <property type="entry name" value="P-loop containing nucleotide triphosphate hydrolases"/>
    <property type="match status" value="1"/>
</dbReference>
<dbReference type="PANTHER" id="PTHR21343">
    <property type="entry name" value="DETHIOBIOTIN SYNTHETASE"/>
    <property type="match status" value="1"/>
</dbReference>
<comment type="pathway">
    <text evidence="1 7">Cofactor biosynthesis; adenosylcobalamin biosynthesis.</text>
</comment>
<protein>
    <recommendedName>
        <fullName evidence="3 7">Cobyric acid synthase</fullName>
    </recommendedName>
</protein>
<gene>
    <name evidence="7" type="primary">cobQ</name>
    <name evidence="10" type="ORF">GGD90_002938</name>
</gene>
<keyword evidence="10" id="KW-0436">Ligase</keyword>
<evidence type="ECO:0000256" key="5">
    <source>
        <dbReference type="ARBA" id="ARBA00022962"/>
    </source>
</evidence>
<accession>A0A840G9M9</accession>
<feature type="active site" evidence="7">
    <location>
        <position position="494"/>
    </location>
</feature>
<dbReference type="CDD" id="cd01750">
    <property type="entry name" value="GATase1_CobQ"/>
    <property type="match status" value="1"/>
</dbReference>
<comment type="similarity">
    <text evidence="2 7">Belongs to the CobB/CobQ family. CobQ subfamily.</text>
</comment>
<dbReference type="PROSITE" id="PS51274">
    <property type="entry name" value="GATASE_COBBQ"/>
    <property type="match status" value="1"/>
</dbReference>
<comment type="function">
    <text evidence="6 7">Catalyzes amidations at positions B, D, E, and G on adenosylcobyrinic A,C-diamide. NH(2) groups are provided by glutamine, and one molecule of ATP is hydrogenolyzed for each amidation.</text>
</comment>
<dbReference type="EMBL" id="JACIGE010000011">
    <property type="protein sequence ID" value="MBB4248546.1"/>
    <property type="molecule type" value="Genomic_DNA"/>
</dbReference>
<dbReference type="PANTHER" id="PTHR21343:SF1">
    <property type="entry name" value="COBYRIC ACID SYNTHASE"/>
    <property type="match status" value="1"/>
</dbReference>
<dbReference type="AlphaFoldDB" id="A0A840G9M9"/>
<dbReference type="InterPro" id="IPR004459">
    <property type="entry name" value="CobQ_synth"/>
</dbReference>
<sequence length="561" mass="59228">MHDVVPFTPAPAAPRRARRLMIQGTSSDVGKSLLVAGLCRAFANRGLIVRPFKAQNMSNNAAVTVDADVPEAGSTPAPGIRAEPVRGEIGRAQALQARACRAPRSVHMNPVLLKPESDVDCQVVLRGRVLGRASAAAYQTLKPALLPAVLDSLERLSQQADLVLIEGAGSGAEAYLRAQDISNMGLAEAADLPVLLVGDESRGGVSAAVLGHRLLWSESERARVGGVLVNKFRGDPAVFAPAAAMISAATGWPVLGLVRWFDGAARLPQEDSLALDLAARATAKPLRPGEAKPLTVAVLRTPRIANADDLDPLAAEPGVRVVWVQPGEPVPRAADVVVIAGSKATRADLDFVRAQGWQHDLYAHVRQGGRVVGLCAGFQMLGRVVRDPQGIEGDPGESAGLGLLDLETTIGGDKRLLDLDAIDRISGERVTGYEMHMGRTQGAALARPWLRLVDALGEDGEHAELITRIAPLGSHERAEGAVSAGGRVMGSYVHGLFAADGFRRYWLAQMRGEVVVEQGAGQGERTTPASAYEARVDAALDAFAAQLAEDLDLNALWALAR</sequence>
<feature type="domain" description="CobB/CobQ-like glutamine amidotransferase" evidence="9">
    <location>
        <begin position="295"/>
        <end position="500"/>
    </location>
</feature>
<dbReference type="Pfam" id="PF01656">
    <property type="entry name" value="CbiA"/>
    <property type="match status" value="1"/>
</dbReference>
<evidence type="ECO:0000313" key="10">
    <source>
        <dbReference type="EMBL" id="MBB4248546.1"/>
    </source>
</evidence>
<evidence type="ECO:0000313" key="11">
    <source>
        <dbReference type="Proteomes" id="UP000587070"/>
    </source>
</evidence>
<dbReference type="NCBIfam" id="NF001989">
    <property type="entry name" value="PRK00784.1"/>
    <property type="match status" value="1"/>
</dbReference>
<evidence type="ECO:0000256" key="3">
    <source>
        <dbReference type="ARBA" id="ARBA00019833"/>
    </source>
</evidence>
<dbReference type="GO" id="GO:0016874">
    <property type="term" value="F:ligase activity"/>
    <property type="evidence" value="ECO:0007669"/>
    <property type="project" value="UniProtKB-KW"/>
</dbReference>
<organism evidence="10 11">
    <name type="scientific">Rhodocyclus tenuis</name>
    <name type="common">Rhodospirillum tenue</name>
    <dbReference type="NCBI Taxonomy" id="1066"/>
    <lineage>
        <taxon>Bacteria</taxon>
        <taxon>Pseudomonadati</taxon>
        <taxon>Pseudomonadota</taxon>
        <taxon>Betaproteobacteria</taxon>
        <taxon>Rhodocyclales</taxon>
        <taxon>Rhodocyclaceae</taxon>
        <taxon>Rhodocyclus</taxon>
    </lineage>
</organism>
<name>A0A840G9M9_RHOTE</name>
<dbReference type="InterPro" id="IPR033949">
    <property type="entry name" value="CobQ_GATase1"/>
</dbReference>
<dbReference type="Pfam" id="PF07685">
    <property type="entry name" value="GATase_3"/>
    <property type="match status" value="1"/>
</dbReference>
<dbReference type="GO" id="GO:0009236">
    <property type="term" value="P:cobalamin biosynthetic process"/>
    <property type="evidence" value="ECO:0007669"/>
    <property type="project" value="UniProtKB-UniRule"/>
</dbReference>